<gene>
    <name evidence="2" type="ORF">HY29_14925</name>
</gene>
<dbReference type="InterPro" id="IPR024572">
    <property type="entry name" value="RcnB"/>
</dbReference>
<name>A0A062U7R3_9PROT</name>
<dbReference type="EMBL" id="AWFF01000039">
    <property type="protein sequence ID" value="KCZ54327.1"/>
    <property type="molecule type" value="Genomic_DNA"/>
</dbReference>
<dbReference type="AlphaFoldDB" id="A0A062U7R3"/>
<comment type="caution">
    <text evidence="2">The sequence shown here is derived from an EMBL/GenBank/DDBJ whole genome shotgun (WGS) entry which is preliminary data.</text>
</comment>
<dbReference type="eggNOG" id="COG5455">
    <property type="taxonomic scope" value="Bacteria"/>
</dbReference>
<feature type="chain" id="PRO_5001614877" description="Integral membrane protein" evidence="1">
    <location>
        <begin position="24"/>
        <end position="111"/>
    </location>
</feature>
<dbReference type="STRING" id="1280946.HY29_14925"/>
<dbReference type="PATRIC" id="fig|1280946.3.peg.1994"/>
<evidence type="ECO:0000313" key="2">
    <source>
        <dbReference type="EMBL" id="KCZ54327.1"/>
    </source>
</evidence>
<sequence length="111" mass="12205">MALKTYMTLMLAGAVGSGLVAFADPPRHAKGEALPPGLAKQGKVPPGHAKKMWKKGEYLPVDYRDDYFEDWRSYDLEPAPPGYRWVVVDQDAYLTQVATGLVADAVINLLN</sequence>
<evidence type="ECO:0008006" key="4">
    <source>
        <dbReference type="Google" id="ProtNLM"/>
    </source>
</evidence>
<protein>
    <recommendedName>
        <fullName evidence="4">Integral membrane protein</fullName>
    </recommendedName>
</protein>
<organism evidence="2 3">
    <name type="scientific">Hyphomonas beringensis</name>
    <dbReference type="NCBI Taxonomy" id="1280946"/>
    <lineage>
        <taxon>Bacteria</taxon>
        <taxon>Pseudomonadati</taxon>
        <taxon>Pseudomonadota</taxon>
        <taxon>Alphaproteobacteria</taxon>
        <taxon>Hyphomonadales</taxon>
        <taxon>Hyphomonadaceae</taxon>
        <taxon>Hyphomonas</taxon>
    </lineage>
</organism>
<evidence type="ECO:0000256" key="1">
    <source>
        <dbReference type="SAM" id="SignalP"/>
    </source>
</evidence>
<dbReference type="Pfam" id="PF11776">
    <property type="entry name" value="RcnB"/>
    <property type="match status" value="1"/>
</dbReference>
<feature type="signal peptide" evidence="1">
    <location>
        <begin position="1"/>
        <end position="23"/>
    </location>
</feature>
<evidence type="ECO:0000313" key="3">
    <source>
        <dbReference type="Proteomes" id="UP000027037"/>
    </source>
</evidence>
<proteinExistence type="predicted"/>
<keyword evidence="3" id="KW-1185">Reference proteome</keyword>
<accession>A0A062U7R3</accession>
<dbReference type="Gene3D" id="3.10.450.160">
    <property type="entry name" value="inner membrane protein cigr"/>
    <property type="match status" value="1"/>
</dbReference>
<dbReference type="OrthoDB" id="9808839at2"/>
<dbReference type="RefSeq" id="WP_051601393.1">
    <property type="nucleotide sequence ID" value="NZ_AWFF01000039.1"/>
</dbReference>
<reference evidence="2 3" key="1">
    <citation type="journal article" date="2014" name="Antonie Van Leeuwenhoek">
        <title>Hyphomonas beringensis sp. nov. and Hyphomonas chukchiensis sp. nov., isolated from surface seawater of the Bering Sea and Chukchi Sea.</title>
        <authorList>
            <person name="Li C."/>
            <person name="Lai Q."/>
            <person name="Li G."/>
            <person name="Dong C."/>
            <person name="Wang J."/>
            <person name="Liao Y."/>
            <person name="Shao Z."/>
        </authorList>
    </citation>
    <scope>NUCLEOTIDE SEQUENCE [LARGE SCALE GENOMIC DNA]</scope>
    <source>
        <strain evidence="2 3">25B14_1</strain>
    </source>
</reference>
<dbReference type="Proteomes" id="UP000027037">
    <property type="component" value="Unassembled WGS sequence"/>
</dbReference>
<keyword evidence="1" id="KW-0732">Signal</keyword>